<evidence type="ECO:0000256" key="1">
    <source>
        <dbReference type="SAM" id="MobiDB-lite"/>
    </source>
</evidence>
<reference evidence="3" key="1">
    <citation type="submission" date="2007-02" db="EMBL/GenBank/DDBJ databases">
        <authorList>
            <person name="DeShazer D."/>
            <person name="Woods D.E."/>
            <person name="Nierman W.C."/>
        </authorList>
    </citation>
    <scope>NUCLEOTIDE SEQUENCE [LARGE SCALE GENOMIC DNA]</scope>
    <source>
        <strain evidence="3">1106a</strain>
    </source>
</reference>
<name>A3P9U7_BURP0</name>
<evidence type="ECO:0000313" key="2">
    <source>
        <dbReference type="EMBL" id="ABN95668.1"/>
    </source>
</evidence>
<sequence>MRGDGRPVRAGLSAVRVPLACRLPVVCLSFARRSSGGFAAARLRGRDLALHRAPRRACERTNAWPGGRRRSAGGSAQRGTARHGAARTAAECAARRNAR</sequence>
<dbReference type="AlphaFoldDB" id="A3P9U7"/>
<proteinExistence type="predicted"/>
<dbReference type="KEGG" id="bpl:BURPS1106A_A3078"/>
<accession>A3P9U7</accession>
<gene>
    <name evidence="2" type="ordered locus">BURPS1106A_A3078</name>
</gene>
<dbReference type="HOGENOM" id="CLU_2045316_0_0_4"/>
<dbReference type="EMBL" id="CP000573">
    <property type="protein sequence ID" value="ABN95668.1"/>
    <property type="molecule type" value="Genomic_DNA"/>
</dbReference>
<protein>
    <submittedName>
        <fullName evidence="2">Uncharacterized protein</fullName>
    </submittedName>
</protein>
<feature type="region of interest" description="Disordered" evidence="1">
    <location>
        <begin position="61"/>
        <end position="99"/>
    </location>
</feature>
<evidence type="ECO:0000313" key="3">
    <source>
        <dbReference type="Proteomes" id="UP000006738"/>
    </source>
</evidence>
<dbReference type="Proteomes" id="UP000006738">
    <property type="component" value="Chromosome II"/>
</dbReference>
<organism evidence="2 3">
    <name type="scientific">Burkholderia pseudomallei (strain 1106a)</name>
    <dbReference type="NCBI Taxonomy" id="357348"/>
    <lineage>
        <taxon>Bacteria</taxon>
        <taxon>Pseudomonadati</taxon>
        <taxon>Pseudomonadota</taxon>
        <taxon>Betaproteobacteria</taxon>
        <taxon>Burkholderiales</taxon>
        <taxon>Burkholderiaceae</taxon>
        <taxon>Burkholderia</taxon>
        <taxon>pseudomallei group</taxon>
    </lineage>
</organism>